<comment type="caution">
    <text evidence="4">The sequence shown here is derived from an EMBL/GenBank/DDBJ whole genome shotgun (WGS) entry which is preliminary data.</text>
</comment>
<reference evidence="4 5" key="1">
    <citation type="submission" date="2014-06" db="EMBL/GenBank/DDBJ databases">
        <title>Draft genome sequence of Bacillus gaemokensis JCM 15801 (MCCC 1A00707).</title>
        <authorList>
            <person name="Lai Q."/>
            <person name="Liu Y."/>
            <person name="Shao Z."/>
        </authorList>
    </citation>
    <scope>NUCLEOTIDE SEQUENCE [LARGE SCALE GENOMIC DNA]</scope>
    <source>
        <strain evidence="4 5">JCM 15801</strain>
    </source>
</reference>
<dbReference type="InterPro" id="IPR008414">
    <property type="entry name" value="HBL"/>
</dbReference>
<dbReference type="STRING" id="574375.AZF08_19400"/>
<evidence type="ECO:0000256" key="2">
    <source>
        <dbReference type="SAM" id="Phobius"/>
    </source>
</evidence>
<feature type="signal peptide" evidence="3">
    <location>
        <begin position="1"/>
        <end position="30"/>
    </location>
</feature>
<dbReference type="PANTHER" id="PTHR38443">
    <property type="match status" value="1"/>
</dbReference>
<feature type="transmembrane region" description="Helical" evidence="2">
    <location>
        <begin position="235"/>
        <end position="259"/>
    </location>
</feature>
<name>A0A073KCU3_9BACI</name>
<dbReference type="CDD" id="cd22653">
    <property type="entry name" value="ClyA_HblB-like"/>
    <property type="match status" value="1"/>
</dbReference>
<keyword evidence="2" id="KW-0472">Membrane</keyword>
<keyword evidence="5" id="KW-1185">Reference proteome</keyword>
<dbReference type="PANTHER" id="PTHR38443:SF2">
    <property type="entry name" value="NON-HEMOLYTIC ENTEROTOXIN LYTIC COMPONENT L1"/>
    <property type="match status" value="1"/>
</dbReference>
<dbReference type="Proteomes" id="UP000027778">
    <property type="component" value="Unassembled WGS sequence"/>
</dbReference>
<evidence type="ECO:0000256" key="1">
    <source>
        <dbReference type="SAM" id="Coils"/>
    </source>
</evidence>
<dbReference type="RefSeq" id="WP_033674646.1">
    <property type="nucleotide sequence ID" value="NZ_JOTM01000008.1"/>
</dbReference>
<dbReference type="OrthoDB" id="2925033at2"/>
<evidence type="ECO:0000256" key="3">
    <source>
        <dbReference type="SAM" id="SignalP"/>
    </source>
</evidence>
<feature type="coiled-coil region" evidence="1">
    <location>
        <begin position="285"/>
        <end position="312"/>
    </location>
</feature>
<gene>
    <name evidence="4" type="ORF">BAGA_28320</name>
</gene>
<sequence length="402" mass="43026">MTKKPYKVMALSTLIAAMAAGNIMPTYASAAENTVKPAPIHANVTNAADKHGEYSLGPDGLRDAIAKTGSNVLTMDLYALTILKQANANFNGITAIQDSLKAQIIQHQNVARGNANQWLDNLKPQLISTNQNIINYSTRFQNYYDTLVAAVDKKDKAALTDGLTRLSNSISDNKAEVDKLVADLKAFRNKMTSDTQSFKDDANQITSVLASQDAGIPLLEKQIAANMESINKNNAILIASSVATALGPVAIIGGVALIATGAGAGYGVPLIIVGIGATAGGISGVVLAKKEIDRAQGEIQSLTGDITSMKLQVVGLTNLKQQTESLTQTIDIAIDALQNISTHWQTMGSKYNKVLQNVKFIQPEQLGFIKEDLKTAKDSWNQVQKLAENFQDSEIKVAENKE</sequence>
<dbReference type="eggNOG" id="COG0083">
    <property type="taxonomic scope" value="Bacteria"/>
</dbReference>
<dbReference type="GO" id="GO:0016020">
    <property type="term" value="C:membrane"/>
    <property type="evidence" value="ECO:0007669"/>
    <property type="project" value="InterPro"/>
</dbReference>
<evidence type="ECO:0000313" key="4">
    <source>
        <dbReference type="EMBL" id="KEK24277.1"/>
    </source>
</evidence>
<dbReference type="InterPro" id="IPR052785">
    <property type="entry name" value="Enterotoxin_cmpnt"/>
</dbReference>
<dbReference type="Pfam" id="PF05791">
    <property type="entry name" value="Bacillus_HBL"/>
    <property type="match status" value="1"/>
</dbReference>
<keyword evidence="3" id="KW-0732">Signal</keyword>
<dbReference type="EMBL" id="JOTM01000008">
    <property type="protein sequence ID" value="KEK24277.1"/>
    <property type="molecule type" value="Genomic_DNA"/>
</dbReference>
<organism evidence="4 5">
    <name type="scientific">Bacillus gaemokensis</name>
    <dbReference type="NCBI Taxonomy" id="574375"/>
    <lineage>
        <taxon>Bacteria</taxon>
        <taxon>Bacillati</taxon>
        <taxon>Bacillota</taxon>
        <taxon>Bacilli</taxon>
        <taxon>Bacillales</taxon>
        <taxon>Bacillaceae</taxon>
        <taxon>Bacillus</taxon>
        <taxon>Bacillus cereus group</taxon>
    </lineage>
</organism>
<feature type="transmembrane region" description="Helical" evidence="2">
    <location>
        <begin position="266"/>
        <end position="288"/>
    </location>
</feature>
<keyword evidence="1" id="KW-0175">Coiled coil</keyword>
<dbReference type="AlphaFoldDB" id="A0A073KCU3"/>
<feature type="chain" id="PRO_5001691015" evidence="3">
    <location>
        <begin position="31"/>
        <end position="402"/>
    </location>
</feature>
<dbReference type="SUPFAM" id="SSF58100">
    <property type="entry name" value="Bacterial hemolysins"/>
    <property type="match status" value="1"/>
</dbReference>
<accession>A0A073KCU3</accession>
<keyword evidence="2" id="KW-1133">Transmembrane helix</keyword>
<evidence type="ECO:0000313" key="5">
    <source>
        <dbReference type="Proteomes" id="UP000027778"/>
    </source>
</evidence>
<dbReference type="Gene3D" id="1.20.1170.10">
    <property type="match status" value="1"/>
</dbReference>
<keyword evidence="2" id="KW-0812">Transmembrane</keyword>
<proteinExistence type="predicted"/>
<protein>
    <submittedName>
        <fullName evidence="4">Enterotoxin</fullName>
    </submittedName>
</protein>